<feature type="chain" id="PRO_5020753834" evidence="1">
    <location>
        <begin position="24"/>
        <end position="199"/>
    </location>
</feature>
<keyword evidence="1" id="KW-0732">Signal</keyword>
<evidence type="ECO:0000313" key="3">
    <source>
        <dbReference type="Proteomes" id="UP000310158"/>
    </source>
</evidence>
<dbReference type="Proteomes" id="UP000310158">
    <property type="component" value="Unassembled WGS sequence"/>
</dbReference>
<evidence type="ECO:0000313" key="2">
    <source>
        <dbReference type="EMBL" id="THH16307.1"/>
    </source>
</evidence>
<dbReference type="EMBL" id="SGPL01000164">
    <property type="protein sequence ID" value="THH16307.1"/>
    <property type="molecule type" value="Genomic_DNA"/>
</dbReference>
<organism evidence="2 3">
    <name type="scientific">Bondarzewia mesenterica</name>
    <dbReference type="NCBI Taxonomy" id="1095465"/>
    <lineage>
        <taxon>Eukaryota</taxon>
        <taxon>Fungi</taxon>
        <taxon>Dikarya</taxon>
        <taxon>Basidiomycota</taxon>
        <taxon>Agaricomycotina</taxon>
        <taxon>Agaricomycetes</taxon>
        <taxon>Russulales</taxon>
        <taxon>Bondarzewiaceae</taxon>
        <taxon>Bondarzewia</taxon>
    </lineage>
</organism>
<keyword evidence="3" id="KW-1185">Reference proteome</keyword>
<comment type="caution">
    <text evidence="2">The sequence shown here is derived from an EMBL/GenBank/DDBJ whole genome shotgun (WGS) entry which is preliminary data.</text>
</comment>
<name>A0A4S4LW17_9AGAM</name>
<reference evidence="2 3" key="1">
    <citation type="submission" date="2019-02" db="EMBL/GenBank/DDBJ databases">
        <title>Genome sequencing of the rare red list fungi Bondarzewia mesenterica.</title>
        <authorList>
            <person name="Buettner E."/>
            <person name="Kellner H."/>
        </authorList>
    </citation>
    <scope>NUCLEOTIDE SEQUENCE [LARGE SCALE GENOMIC DNA]</scope>
    <source>
        <strain evidence="2 3">DSM 108281</strain>
    </source>
</reference>
<gene>
    <name evidence="2" type="ORF">EW146_g4314</name>
</gene>
<evidence type="ECO:0000256" key="1">
    <source>
        <dbReference type="SAM" id="SignalP"/>
    </source>
</evidence>
<feature type="signal peptide" evidence="1">
    <location>
        <begin position="1"/>
        <end position="23"/>
    </location>
</feature>
<sequence>MFASIAAIAIPVLALLQAVPASAAPTPLAIFPGLTLNRTFPDFLPHSVLPVNLNFTGLEPFIKVANDGDAPTKRDPVDLTGIRHTIFEDMDPFNNSIPIISPESLQAIKIASAKREVSESLQARDLASFLRKIFEEVNGPFSRSALSGRSSSNSVSKRELQSIAARSLSDFLRSLNITIADHGPIANLPVVSSDEATSP</sequence>
<accession>A0A4S4LW17</accession>
<dbReference type="AlphaFoldDB" id="A0A4S4LW17"/>
<protein>
    <submittedName>
        <fullName evidence="2">Uncharacterized protein</fullName>
    </submittedName>
</protein>
<proteinExistence type="predicted"/>